<dbReference type="InterPro" id="IPR029052">
    <property type="entry name" value="Metallo-depent_PP-like"/>
</dbReference>
<dbReference type="GO" id="GO:0004519">
    <property type="term" value="F:endonuclease activity"/>
    <property type="evidence" value="ECO:0007669"/>
    <property type="project" value="UniProtKB-KW"/>
</dbReference>
<dbReference type="RefSeq" id="WP_345256640.1">
    <property type="nucleotide sequence ID" value="NZ_BAABGY010000008.1"/>
</dbReference>
<dbReference type="SUPFAM" id="SSF56300">
    <property type="entry name" value="Metallo-dependent phosphatases"/>
    <property type="match status" value="1"/>
</dbReference>
<evidence type="ECO:0000259" key="1">
    <source>
        <dbReference type="Pfam" id="PF00149"/>
    </source>
</evidence>
<dbReference type="Proteomes" id="UP001501725">
    <property type="component" value="Unassembled WGS sequence"/>
</dbReference>
<proteinExistence type="predicted"/>
<keyword evidence="2" id="KW-0436">Ligase</keyword>
<dbReference type="InterPro" id="IPR026336">
    <property type="entry name" value="PdeM-like"/>
</dbReference>
<name>A0ABP8H8R2_9BACT</name>
<dbReference type="PANTHER" id="PTHR39323:SF1">
    <property type="entry name" value="BLR1149 PROTEIN"/>
    <property type="match status" value="1"/>
</dbReference>
<dbReference type="PIRSF" id="PIRSF000887">
    <property type="entry name" value="Pesterase_MJ0037"/>
    <property type="match status" value="1"/>
</dbReference>
<dbReference type="EMBL" id="BAABGY010000008">
    <property type="protein sequence ID" value="GAA4335729.1"/>
    <property type="molecule type" value="Genomic_DNA"/>
</dbReference>
<keyword evidence="2" id="KW-0540">Nuclease</keyword>
<evidence type="ECO:0000313" key="2">
    <source>
        <dbReference type="EMBL" id="GAA4335729.1"/>
    </source>
</evidence>
<keyword evidence="3" id="KW-1185">Reference proteome</keyword>
<dbReference type="InterPro" id="IPR024173">
    <property type="entry name" value="Pesterase_MJ0037-like"/>
</dbReference>
<protein>
    <submittedName>
        <fullName evidence="2">Ligase-associated DNA damage response endonuclease PdeM</fullName>
    </submittedName>
</protein>
<gene>
    <name evidence="2" type="primary">pdeM</name>
    <name evidence="2" type="ORF">GCM10023184_30750</name>
</gene>
<dbReference type="NCBIfam" id="TIGR04123">
    <property type="entry name" value="P_estr_lig_assc"/>
    <property type="match status" value="1"/>
</dbReference>
<dbReference type="Gene3D" id="3.60.21.10">
    <property type="match status" value="1"/>
</dbReference>
<dbReference type="InterPro" id="IPR004843">
    <property type="entry name" value="Calcineurin-like_PHP"/>
</dbReference>
<keyword evidence="2" id="KW-0378">Hydrolase</keyword>
<feature type="domain" description="Calcineurin-like phosphoesterase" evidence="1">
    <location>
        <begin position="29"/>
        <end position="157"/>
    </location>
</feature>
<dbReference type="Pfam" id="PF00149">
    <property type="entry name" value="Metallophos"/>
    <property type="match status" value="1"/>
</dbReference>
<sequence>MQPPLLHTHLGQRLWLSAQRALFWEETGILLLSDLHLGKSGHFRKAGIPVPAAVMKEDMQRLLHLLGHFKPKQLVVVGDFFHSRDNREHDLFRRWRDDLPDQRITLVRGNHDILPDQWYRDAGIEVEEEPLRVGPFCFAHDPADAPAGVYTFCGHLHPGVVLHGLGRQSLRFPCFYFGAEYCILPAFGKFTGLANVQPGKGDAVFAVVEQSVIQVRS</sequence>
<keyword evidence="2" id="KW-0255">Endonuclease</keyword>
<evidence type="ECO:0000313" key="3">
    <source>
        <dbReference type="Proteomes" id="UP001501725"/>
    </source>
</evidence>
<reference evidence="3" key="1">
    <citation type="journal article" date="2019" name="Int. J. Syst. Evol. Microbiol.">
        <title>The Global Catalogue of Microorganisms (GCM) 10K type strain sequencing project: providing services to taxonomists for standard genome sequencing and annotation.</title>
        <authorList>
            <consortium name="The Broad Institute Genomics Platform"/>
            <consortium name="The Broad Institute Genome Sequencing Center for Infectious Disease"/>
            <person name="Wu L."/>
            <person name="Ma J."/>
        </authorList>
    </citation>
    <scope>NUCLEOTIDE SEQUENCE [LARGE SCALE GENOMIC DNA]</scope>
    <source>
        <strain evidence="3">JCM 17919</strain>
    </source>
</reference>
<dbReference type="PANTHER" id="PTHR39323">
    <property type="entry name" value="BLR1149 PROTEIN"/>
    <property type="match status" value="1"/>
</dbReference>
<comment type="caution">
    <text evidence="2">The sequence shown here is derived from an EMBL/GenBank/DDBJ whole genome shotgun (WGS) entry which is preliminary data.</text>
</comment>
<organism evidence="2 3">
    <name type="scientific">Flaviaesturariibacter amylovorans</name>
    <dbReference type="NCBI Taxonomy" id="1084520"/>
    <lineage>
        <taxon>Bacteria</taxon>
        <taxon>Pseudomonadati</taxon>
        <taxon>Bacteroidota</taxon>
        <taxon>Chitinophagia</taxon>
        <taxon>Chitinophagales</taxon>
        <taxon>Chitinophagaceae</taxon>
        <taxon>Flaviaestuariibacter</taxon>
    </lineage>
</organism>
<dbReference type="GO" id="GO:0016874">
    <property type="term" value="F:ligase activity"/>
    <property type="evidence" value="ECO:0007669"/>
    <property type="project" value="UniProtKB-KW"/>
</dbReference>
<accession>A0ABP8H8R2</accession>